<dbReference type="InterPro" id="IPR018211">
    <property type="entry name" value="ADH_Fe_CS"/>
</dbReference>
<feature type="domain" description="Alcohol dehydrogenase iron-type/glycerol dehydrogenase GldA" evidence="4">
    <location>
        <begin position="8"/>
        <end position="179"/>
    </location>
</feature>
<dbReference type="Pfam" id="PF25137">
    <property type="entry name" value="ADH_Fe_C"/>
    <property type="match status" value="1"/>
</dbReference>
<dbReference type="EMBL" id="JADPKZ010000038">
    <property type="protein sequence ID" value="MBF8377633.1"/>
    <property type="molecule type" value="Genomic_DNA"/>
</dbReference>
<evidence type="ECO:0000313" key="7">
    <source>
        <dbReference type="Proteomes" id="UP000642910"/>
    </source>
</evidence>
<dbReference type="Gene3D" id="1.20.1090.10">
    <property type="entry name" value="Dehydroquinate synthase-like - alpha domain"/>
    <property type="match status" value="1"/>
</dbReference>
<keyword evidence="7" id="KW-1185">Reference proteome</keyword>
<dbReference type="InterPro" id="IPR001670">
    <property type="entry name" value="ADH_Fe/GldA"/>
</dbReference>
<accession>A0ABS0F2X8</accession>
<dbReference type="PANTHER" id="PTHR11496:SF102">
    <property type="entry name" value="ALCOHOL DEHYDROGENASE 4"/>
    <property type="match status" value="1"/>
</dbReference>
<dbReference type="Gene3D" id="3.40.50.1970">
    <property type="match status" value="1"/>
</dbReference>
<dbReference type="PANTHER" id="PTHR11496">
    <property type="entry name" value="ALCOHOL DEHYDROGENASE"/>
    <property type="match status" value="1"/>
</dbReference>
<dbReference type="Proteomes" id="UP000642910">
    <property type="component" value="Unassembled WGS sequence"/>
</dbReference>
<dbReference type="InterPro" id="IPR039697">
    <property type="entry name" value="Alcohol_dehydrogenase_Fe"/>
</dbReference>
<evidence type="ECO:0000256" key="2">
    <source>
        <dbReference type="ARBA" id="ARBA00023002"/>
    </source>
</evidence>
<dbReference type="CDD" id="cd08551">
    <property type="entry name" value="Fe-ADH"/>
    <property type="match status" value="1"/>
</dbReference>
<keyword evidence="2" id="KW-0560">Oxidoreductase</keyword>
<protein>
    <submittedName>
        <fullName evidence="6">Iron-containing alcohol dehydrogenase</fullName>
    </submittedName>
</protein>
<dbReference type="SUPFAM" id="SSF56796">
    <property type="entry name" value="Dehydroquinate synthase-like"/>
    <property type="match status" value="1"/>
</dbReference>
<evidence type="ECO:0000259" key="4">
    <source>
        <dbReference type="Pfam" id="PF00465"/>
    </source>
</evidence>
<evidence type="ECO:0000259" key="5">
    <source>
        <dbReference type="Pfam" id="PF25137"/>
    </source>
</evidence>
<organism evidence="6 7">
    <name type="scientific">Alicyclobacillus mali</name>
    <name type="common">ex Roth et al. 2021</name>
    <dbReference type="NCBI Taxonomy" id="1123961"/>
    <lineage>
        <taxon>Bacteria</taxon>
        <taxon>Bacillati</taxon>
        <taxon>Bacillota</taxon>
        <taxon>Bacilli</taxon>
        <taxon>Bacillales</taxon>
        <taxon>Alicyclobacillaceae</taxon>
        <taxon>Alicyclobacillus</taxon>
    </lineage>
</organism>
<gene>
    <name evidence="6" type="ORF">IW967_07105</name>
</gene>
<comment type="similarity">
    <text evidence="1">Belongs to the iron-containing alcohol dehydrogenase family.</text>
</comment>
<evidence type="ECO:0000313" key="6">
    <source>
        <dbReference type="EMBL" id="MBF8377633.1"/>
    </source>
</evidence>
<name>A0ABS0F2X8_9BACL</name>
<dbReference type="Pfam" id="PF00465">
    <property type="entry name" value="Fe-ADH"/>
    <property type="match status" value="1"/>
</dbReference>
<evidence type="ECO:0000256" key="3">
    <source>
        <dbReference type="ARBA" id="ARBA00023027"/>
    </source>
</evidence>
<reference evidence="6 7" key="1">
    <citation type="submission" date="2020-11" db="EMBL/GenBank/DDBJ databases">
        <title>Genomic insight of Alicyclobacillus mali FL 18 reveals a new arsenic-resistant strain, with potential in environmental biotechnology.</title>
        <authorList>
            <person name="Fiorentino G."/>
            <person name="Gallo G."/>
            <person name="Aulitto M."/>
        </authorList>
    </citation>
    <scope>NUCLEOTIDE SEQUENCE [LARGE SCALE GENOMIC DNA]</scope>
    <source>
        <strain evidence="6 7">FL 18</strain>
    </source>
</reference>
<comment type="caution">
    <text evidence="6">The sequence shown here is derived from an EMBL/GenBank/DDBJ whole genome shotgun (WGS) entry which is preliminary data.</text>
</comment>
<keyword evidence="3" id="KW-0520">NAD</keyword>
<feature type="domain" description="Fe-containing alcohol dehydrogenase-like C-terminal" evidence="5">
    <location>
        <begin position="190"/>
        <end position="379"/>
    </location>
</feature>
<sequence>MAYGIHIPTRVTFGEGVTQQLPRVLREMRASRAMVVTDPGLMQSGVASQVETLAREACHDVYVYADVEPDPSVETVHRVASLCCEARVEVLLAVGGGSAIDVAKGARVVAELGGDLRRFAGIRAEMIPGPLRMRLCAIPTTAGTGSEVTFFGVYSDWEHQVKVTVTSPYLAADVALVDPLLTHSVPPKVTAASGIDVLAHALEAYVSRQATPFSDALAERAMDFVGANLVRAVVDGTDAWARRAMAEASLYAGIAFNHAYLGLTHAIAAAVSGHAHVPHGVAIGICLPAVIRYNAQVCVEKYRRAADILMEGERIGGGDAAEIVERLARAIGLPSRLRDVGVTKDALGSIARQTLSSVQLSHNPRPASERDVLSLVESLW</sequence>
<evidence type="ECO:0000256" key="1">
    <source>
        <dbReference type="ARBA" id="ARBA00007358"/>
    </source>
</evidence>
<dbReference type="PROSITE" id="PS00913">
    <property type="entry name" value="ADH_IRON_1"/>
    <property type="match status" value="1"/>
</dbReference>
<dbReference type="RefSeq" id="WP_082744017.1">
    <property type="nucleotide sequence ID" value="NZ_JADPKZ010000038.1"/>
</dbReference>
<proteinExistence type="inferred from homology"/>
<dbReference type="InterPro" id="IPR056798">
    <property type="entry name" value="ADH_Fe_C"/>
</dbReference>